<dbReference type="InterPro" id="IPR036866">
    <property type="entry name" value="RibonucZ/Hydroxyglut_hydro"/>
</dbReference>
<dbReference type="Proteomes" id="UP000181899">
    <property type="component" value="Unassembled WGS sequence"/>
</dbReference>
<dbReference type="GO" id="GO:0016787">
    <property type="term" value="F:hydrolase activity"/>
    <property type="evidence" value="ECO:0007669"/>
    <property type="project" value="UniProtKB-KW"/>
</dbReference>
<protein>
    <submittedName>
        <fullName evidence="4">Metal-dependent hydrolase, beta-lactamase superfamily II</fullName>
    </submittedName>
</protein>
<feature type="compositionally biased region" description="Basic and acidic residues" evidence="1">
    <location>
        <begin position="62"/>
        <end position="81"/>
    </location>
</feature>
<keyword evidence="4" id="KW-0378">Hydrolase</keyword>
<name>A0A1I4ZP24_9CLOT</name>
<accession>A0A1I4ZP24</accession>
<evidence type="ECO:0000256" key="2">
    <source>
        <dbReference type="SAM" id="SignalP"/>
    </source>
</evidence>
<dbReference type="Pfam" id="PF00753">
    <property type="entry name" value="Lactamase_B"/>
    <property type="match status" value="1"/>
</dbReference>
<dbReference type="CDD" id="cd07731">
    <property type="entry name" value="ComA-like_MBL-fold"/>
    <property type="match status" value="1"/>
</dbReference>
<dbReference type="Gene3D" id="3.40.10.10">
    <property type="entry name" value="DNA Methylphosphotriester Repair Domain"/>
    <property type="match status" value="1"/>
</dbReference>
<dbReference type="SUPFAM" id="SSF56281">
    <property type="entry name" value="Metallo-hydrolase/oxidoreductase"/>
    <property type="match status" value="1"/>
</dbReference>
<dbReference type="AlphaFoldDB" id="A0A1I4ZP24"/>
<dbReference type="InterPro" id="IPR001279">
    <property type="entry name" value="Metallo-B-lactamas"/>
</dbReference>
<dbReference type="PANTHER" id="PTHR30619">
    <property type="entry name" value="DNA INTERNALIZATION/COMPETENCE PROTEIN COMEC/REC2"/>
    <property type="match status" value="1"/>
</dbReference>
<feature type="chain" id="PRO_5039054843" evidence="2">
    <location>
        <begin position="36"/>
        <end position="470"/>
    </location>
</feature>
<feature type="region of interest" description="Disordered" evidence="1">
    <location>
        <begin position="51"/>
        <end position="106"/>
    </location>
</feature>
<keyword evidence="2" id="KW-0732">Signal</keyword>
<feature type="domain" description="Metallo-beta-lactamase" evidence="3">
    <location>
        <begin position="128"/>
        <end position="319"/>
    </location>
</feature>
<dbReference type="SUPFAM" id="SSF57884">
    <property type="entry name" value="Ada DNA repair protein, N-terminal domain (N-Ada 10)"/>
    <property type="match status" value="1"/>
</dbReference>
<feature type="signal peptide" evidence="2">
    <location>
        <begin position="1"/>
        <end position="35"/>
    </location>
</feature>
<proteinExistence type="predicted"/>
<dbReference type="EMBL" id="FOVK01000002">
    <property type="protein sequence ID" value="SFN51730.1"/>
    <property type="molecule type" value="Genomic_DNA"/>
</dbReference>
<dbReference type="OrthoDB" id="9761531at2"/>
<organism evidence="4 5">
    <name type="scientific">Proteiniclasticum ruminis</name>
    <dbReference type="NCBI Taxonomy" id="398199"/>
    <lineage>
        <taxon>Bacteria</taxon>
        <taxon>Bacillati</taxon>
        <taxon>Bacillota</taxon>
        <taxon>Clostridia</taxon>
        <taxon>Eubacteriales</taxon>
        <taxon>Clostridiaceae</taxon>
        <taxon>Proteiniclasticum</taxon>
    </lineage>
</organism>
<reference evidence="4 5" key="1">
    <citation type="submission" date="2016-10" db="EMBL/GenBank/DDBJ databases">
        <authorList>
            <person name="de Groot N.N."/>
        </authorList>
    </citation>
    <scope>NUCLEOTIDE SEQUENCE [LARGE SCALE GENOMIC DNA]</scope>
    <source>
        <strain evidence="4 5">ML2</strain>
    </source>
</reference>
<feature type="compositionally biased region" description="Pro residues" evidence="1">
    <location>
        <begin position="374"/>
        <end position="420"/>
    </location>
</feature>
<evidence type="ECO:0000256" key="1">
    <source>
        <dbReference type="SAM" id="MobiDB-lite"/>
    </source>
</evidence>
<gene>
    <name evidence="4" type="ORF">SAMN04488695_10271</name>
</gene>
<dbReference type="InterPro" id="IPR035451">
    <property type="entry name" value="Ada-like_dom_sf"/>
</dbReference>
<keyword evidence="5" id="KW-1185">Reference proteome</keyword>
<dbReference type="SMART" id="SM00849">
    <property type="entry name" value="Lactamase_B"/>
    <property type="match status" value="1"/>
</dbReference>
<dbReference type="PANTHER" id="PTHR30619:SF7">
    <property type="entry name" value="BETA-LACTAMASE DOMAIN PROTEIN"/>
    <property type="match status" value="1"/>
</dbReference>
<dbReference type="Gene3D" id="3.60.15.10">
    <property type="entry name" value="Ribonuclease Z/Hydroxyacylglutathione hydrolase-like"/>
    <property type="match status" value="1"/>
</dbReference>
<sequence>MGVNFVKKSFKTKKPLHKRWWVWLLAAFIAIGAFGGEDDVDADKGTEGIGAVVEQPADDDNDKPSETPEDIEKPVVEKPSDEGEEDSTGTSGPETPTENEDSEEPIVTVPVNTELSKPLKAHYIDVGQADSVFIELPNGQTLLIDAGDSKNGSQVVNYVKSLGYNQLDYVVATHPHADHIGGMTSVINGLKIGKFYMPEKEHTTKTFENMIDALALKSVNVFKAKSGTDIINIDGLRANILSPVSSYGDDLNNWSAVIKVVYINNSFLFMGDAETKVEGQLSNIDVDVLKVGHHGSDTSSGLSFLKKVTPEHAIISVGAGNSYGHPNQSVVSNLQSVGAKVYRTDLLGTIIVSSDGNSISMNKNPGEALAAAPKPNPTPTPTPSPAPAPTPAPTPEPKPEPTPTPAPAPVPEPIPAPAPQQPAIGSVVYITNSGEKYHRDGCSSLSKSKIEISLSDAQGRGYEPCKRCNP</sequence>
<evidence type="ECO:0000313" key="5">
    <source>
        <dbReference type="Proteomes" id="UP000181899"/>
    </source>
</evidence>
<evidence type="ECO:0000259" key="3">
    <source>
        <dbReference type="SMART" id="SM00849"/>
    </source>
</evidence>
<dbReference type="InterPro" id="IPR052159">
    <property type="entry name" value="Competence_DNA_uptake"/>
</dbReference>
<evidence type="ECO:0000313" key="4">
    <source>
        <dbReference type="EMBL" id="SFN51730.1"/>
    </source>
</evidence>
<dbReference type="InterPro" id="IPR035681">
    <property type="entry name" value="ComA-like_MBL"/>
</dbReference>
<feature type="region of interest" description="Disordered" evidence="1">
    <location>
        <begin position="355"/>
        <end position="426"/>
    </location>
</feature>